<protein>
    <submittedName>
        <fullName evidence="1">Uncharacterized protein</fullName>
    </submittedName>
</protein>
<evidence type="ECO:0000313" key="1">
    <source>
        <dbReference type="EMBL" id="QDE38524.1"/>
    </source>
</evidence>
<dbReference type="AlphaFoldDB" id="A0A4Y5Z0D2"/>
<accession>A0A4Y5Z0D2</accession>
<name>A0A4Y5Z0D2_9GAMM</name>
<organism evidence="1 2">
    <name type="scientific">Luteibacter pinisoli</name>
    <dbReference type="NCBI Taxonomy" id="2589080"/>
    <lineage>
        <taxon>Bacteria</taxon>
        <taxon>Pseudomonadati</taxon>
        <taxon>Pseudomonadota</taxon>
        <taxon>Gammaproteobacteria</taxon>
        <taxon>Lysobacterales</taxon>
        <taxon>Rhodanobacteraceae</taxon>
        <taxon>Luteibacter</taxon>
    </lineage>
</organism>
<gene>
    <name evidence="1" type="ORF">FIV34_04565</name>
</gene>
<keyword evidence="2" id="KW-1185">Reference proteome</keyword>
<dbReference type="EMBL" id="CP041046">
    <property type="protein sequence ID" value="QDE38524.1"/>
    <property type="molecule type" value="Genomic_DNA"/>
</dbReference>
<sequence>MNLENDTWPMRHAGDSATCDPSVHDLLNEATQWLQYARGVTRLLADLIHEADAVDCKQVALSMEAIAAMTRLGADRVAEAHGEWHARFL</sequence>
<dbReference type="OrthoDB" id="5957866at2"/>
<dbReference type="RefSeq" id="WP_139980118.1">
    <property type="nucleotide sequence ID" value="NZ_CP041046.1"/>
</dbReference>
<dbReference type="Proteomes" id="UP000316093">
    <property type="component" value="Chromosome"/>
</dbReference>
<proteinExistence type="predicted"/>
<dbReference type="KEGG" id="lpy:FIV34_04565"/>
<evidence type="ECO:0000313" key="2">
    <source>
        <dbReference type="Proteomes" id="UP000316093"/>
    </source>
</evidence>
<reference evidence="1 2" key="1">
    <citation type="submission" date="2019-06" db="EMBL/GenBank/DDBJ databases">
        <title>A complete genome sequence for Luteibacter pinisoli MAH-14.</title>
        <authorList>
            <person name="Baltrus D.A."/>
        </authorList>
    </citation>
    <scope>NUCLEOTIDE SEQUENCE [LARGE SCALE GENOMIC DNA]</scope>
    <source>
        <strain evidence="1 2">MAH-14</strain>
    </source>
</reference>